<keyword evidence="2" id="KW-0479">Metal-binding</keyword>
<dbReference type="SUPFAM" id="SSF54292">
    <property type="entry name" value="2Fe-2S ferredoxin-like"/>
    <property type="match status" value="1"/>
</dbReference>
<dbReference type="Gene3D" id="1.10.150.120">
    <property type="entry name" value="[2Fe-2S]-binding domain"/>
    <property type="match status" value="1"/>
</dbReference>
<accession>A0A563W3T3</accession>
<dbReference type="PROSITE" id="PS51318">
    <property type="entry name" value="TAT"/>
    <property type="match status" value="1"/>
</dbReference>
<dbReference type="InterPro" id="IPR052914">
    <property type="entry name" value="Aldehyde_Oxdr_Iron-Sulfur"/>
</dbReference>
<dbReference type="GO" id="GO:0016903">
    <property type="term" value="F:oxidoreductase activity, acting on the aldehyde or oxo group of donors"/>
    <property type="evidence" value="ECO:0007669"/>
    <property type="project" value="TreeGrafter"/>
</dbReference>
<dbReference type="InterPro" id="IPR036884">
    <property type="entry name" value="2Fe-2S-bd_dom_sf"/>
</dbReference>
<dbReference type="InterPro" id="IPR036010">
    <property type="entry name" value="2Fe-2S_ferredoxin-like_sf"/>
</dbReference>
<dbReference type="Pfam" id="PF00111">
    <property type="entry name" value="Fer2"/>
    <property type="match status" value="1"/>
</dbReference>
<dbReference type="GO" id="GO:0051537">
    <property type="term" value="F:2 iron, 2 sulfur cluster binding"/>
    <property type="evidence" value="ECO:0007669"/>
    <property type="project" value="UniProtKB-KW"/>
</dbReference>
<gene>
    <name evidence="8" type="primary">yagT</name>
    <name evidence="8" type="ORF">H1P_740019</name>
</gene>
<evidence type="ECO:0000256" key="2">
    <source>
        <dbReference type="ARBA" id="ARBA00022723"/>
    </source>
</evidence>
<reference evidence="8 9" key="1">
    <citation type="submission" date="2019-01" db="EMBL/GenBank/DDBJ databases">
        <authorList>
            <person name="Brito A."/>
        </authorList>
    </citation>
    <scope>NUCLEOTIDE SEQUENCE [LARGE SCALE GENOMIC DNA]</scope>
    <source>
        <strain evidence="8">1</strain>
    </source>
</reference>
<dbReference type="OrthoDB" id="9796880at2"/>
<dbReference type="InterPro" id="IPR002888">
    <property type="entry name" value="2Fe-2S-bd"/>
</dbReference>
<sequence length="242" mass="25827">MSNEEKKLSPKQRSRRNFLGQSLTAAGAAIAAPSLLNSCQNKTADSASNDLVEGETMIRLKINGEFQKLNVEPRVTLLDALREQLGLTGSKKGCDHGQCGACTVIIDGERVYSCLTLAVMQEDKEITTIEGLATEDNLHPVQMAFLDNDGFQCGYCTPGQICASVALLDEIKNGSVSYVTPDLTSPPELASLSETEIKERMSGNLCRCSAYNGIVAAVQQAAGQTPPSPAASIENQQVEEVS</sequence>
<organism evidence="8 9">
    <name type="scientific">Hyella patelloides LEGE 07179</name>
    <dbReference type="NCBI Taxonomy" id="945734"/>
    <lineage>
        <taxon>Bacteria</taxon>
        <taxon>Bacillati</taxon>
        <taxon>Cyanobacteriota</taxon>
        <taxon>Cyanophyceae</taxon>
        <taxon>Pleurocapsales</taxon>
        <taxon>Hyellaceae</taxon>
        <taxon>Hyella</taxon>
    </lineage>
</organism>
<keyword evidence="5" id="KW-0411">Iron-sulfur</keyword>
<dbReference type="InterPro" id="IPR012675">
    <property type="entry name" value="Beta-grasp_dom_sf"/>
</dbReference>
<protein>
    <submittedName>
        <fullName evidence="8">Putative oxidoreductase, 2Fe-2S subunit</fullName>
    </submittedName>
</protein>
<keyword evidence="3" id="KW-0560">Oxidoreductase</keyword>
<evidence type="ECO:0000256" key="6">
    <source>
        <dbReference type="ARBA" id="ARBA00060707"/>
    </source>
</evidence>
<comment type="pathway">
    <text evidence="6">Alkaloid degradation; nicotine degradation.</text>
</comment>
<dbReference type="Proteomes" id="UP000320055">
    <property type="component" value="Unassembled WGS sequence"/>
</dbReference>
<dbReference type="NCBIfam" id="TIGR01409">
    <property type="entry name" value="TAT_signal_seq"/>
    <property type="match status" value="1"/>
</dbReference>
<dbReference type="Gene3D" id="3.10.20.30">
    <property type="match status" value="1"/>
</dbReference>
<name>A0A563W3T3_9CYAN</name>
<evidence type="ECO:0000256" key="1">
    <source>
        <dbReference type="ARBA" id="ARBA00022714"/>
    </source>
</evidence>
<dbReference type="RefSeq" id="WP_144867567.1">
    <property type="nucleotide sequence ID" value="NZ_LR213832.1"/>
</dbReference>
<keyword evidence="4" id="KW-0408">Iron</keyword>
<dbReference type="AlphaFoldDB" id="A0A563W3T3"/>
<dbReference type="PROSITE" id="PS51085">
    <property type="entry name" value="2FE2S_FER_2"/>
    <property type="match status" value="1"/>
</dbReference>
<evidence type="ECO:0000313" key="8">
    <source>
        <dbReference type="EMBL" id="VEP18307.1"/>
    </source>
</evidence>
<dbReference type="GO" id="GO:0046872">
    <property type="term" value="F:metal ion binding"/>
    <property type="evidence" value="ECO:0007669"/>
    <property type="project" value="UniProtKB-KW"/>
</dbReference>
<keyword evidence="9" id="KW-1185">Reference proteome</keyword>
<dbReference type="InterPro" id="IPR001041">
    <property type="entry name" value="2Fe-2S_ferredoxin-type"/>
</dbReference>
<dbReference type="EMBL" id="CAACVJ010000681">
    <property type="protein sequence ID" value="VEP18307.1"/>
    <property type="molecule type" value="Genomic_DNA"/>
</dbReference>
<evidence type="ECO:0000259" key="7">
    <source>
        <dbReference type="PROSITE" id="PS51085"/>
    </source>
</evidence>
<dbReference type="Pfam" id="PF01799">
    <property type="entry name" value="Fer2_2"/>
    <property type="match status" value="1"/>
</dbReference>
<keyword evidence="1" id="KW-0001">2Fe-2S</keyword>
<dbReference type="InterPro" id="IPR006058">
    <property type="entry name" value="2Fe2S_fd_BS"/>
</dbReference>
<dbReference type="PANTHER" id="PTHR45331">
    <property type="entry name" value="OXIDOREDUCTASE, IRON-SULPHUR BINDING SUBUNIT-RELATED-RELATED"/>
    <property type="match status" value="1"/>
</dbReference>
<dbReference type="SUPFAM" id="SSF47741">
    <property type="entry name" value="CO dehydrogenase ISP C-domain like"/>
    <property type="match status" value="1"/>
</dbReference>
<evidence type="ECO:0000256" key="4">
    <source>
        <dbReference type="ARBA" id="ARBA00023004"/>
    </source>
</evidence>
<dbReference type="InterPro" id="IPR019546">
    <property type="entry name" value="TAT_signal_bac_arc"/>
</dbReference>
<dbReference type="InterPro" id="IPR006311">
    <property type="entry name" value="TAT_signal"/>
</dbReference>
<evidence type="ECO:0000256" key="5">
    <source>
        <dbReference type="ARBA" id="ARBA00023014"/>
    </source>
</evidence>
<dbReference type="PROSITE" id="PS00197">
    <property type="entry name" value="2FE2S_FER_1"/>
    <property type="match status" value="1"/>
</dbReference>
<dbReference type="CDD" id="cd00207">
    <property type="entry name" value="fer2"/>
    <property type="match status" value="1"/>
</dbReference>
<dbReference type="FunFam" id="3.10.20.30:FF:000020">
    <property type="entry name" value="Xanthine dehydrogenase iron-sulfur subunit"/>
    <property type="match status" value="1"/>
</dbReference>
<feature type="domain" description="2Fe-2S ferredoxin-type" evidence="7">
    <location>
        <begin position="56"/>
        <end position="132"/>
    </location>
</feature>
<proteinExistence type="predicted"/>
<evidence type="ECO:0000256" key="3">
    <source>
        <dbReference type="ARBA" id="ARBA00023002"/>
    </source>
</evidence>
<evidence type="ECO:0000313" key="9">
    <source>
        <dbReference type="Proteomes" id="UP000320055"/>
    </source>
</evidence>